<comment type="caution">
    <text evidence="1">The sequence shown here is derived from an EMBL/GenBank/DDBJ whole genome shotgun (WGS) entry which is preliminary data.</text>
</comment>
<dbReference type="InterPro" id="IPR020483">
    <property type="entry name" value="Uncharacterised_YgbA"/>
</dbReference>
<dbReference type="Pfam" id="PF11756">
    <property type="entry name" value="YgbA_NO"/>
    <property type="match status" value="1"/>
</dbReference>
<gene>
    <name evidence="1" type="ORF">FYJ29_07635</name>
</gene>
<evidence type="ECO:0000313" key="1">
    <source>
        <dbReference type="EMBL" id="MSS17626.1"/>
    </source>
</evidence>
<sequence length="119" mass="14158">MQRIEHDKYILRKMITIYARHRCNDDASRQEFMRLAQYACNRLEHCRYGEAKPACKDCPIHCYAPTERQRIKMVMRWAGPRMILYSPRGVLRHLCQTLKTRLWGSPHPQKARNGNEASK</sequence>
<keyword evidence="2" id="KW-1185">Reference proteome</keyword>
<dbReference type="AlphaFoldDB" id="A0A6L5XED6"/>
<protein>
    <submittedName>
        <fullName evidence="1">Nitrous oxide-stimulated promoter family protein</fullName>
    </submittedName>
</protein>
<reference evidence="1 2" key="1">
    <citation type="submission" date="2019-08" db="EMBL/GenBank/DDBJ databases">
        <title>In-depth cultivation of the pig gut microbiome towards novel bacterial diversity and tailored functional studies.</title>
        <authorList>
            <person name="Wylensek D."/>
            <person name="Hitch T.C.A."/>
            <person name="Clavel T."/>
        </authorList>
    </citation>
    <scope>NUCLEOTIDE SEQUENCE [LARGE SCALE GENOMIC DNA]</scope>
    <source>
        <strain evidence="1 2">Oil-RF-744-WCA-WT-10</strain>
    </source>
</reference>
<organism evidence="1 2">
    <name type="scientific">Sodaliphilus pleomorphus</name>
    <dbReference type="NCBI Taxonomy" id="2606626"/>
    <lineage>
        <taxon>Bacteria</taxon>
        <taxon>Pseudomonadati</taxon>
        <taxon>Bacteroidota</taxon>
        <taxon>Bacteroidia</taxon>
        <taxon>Bacteroidales</taxon>
        <taxon>Muribaculaceae</taxon>
        <taxon>Sodaliphilus</taxon>
    </lineage>
</organism>
<accession>A0A6L5XED6</accession>
<dbReference type="NCBIfam" id="NF007714">
    <property type="entry name" value="PRK10410.1-2"/>
    <property type="match status" value="1"/>
</dbReference>
<proteinExistence type="predicted"/>
<dbReference type="RefSeq" id="WP_154328538.1">
    <property type="nucleotide sequence ID" value="NZ_CP045696.1"/>
</dbReference>
<name>A0A6L5XED6_9BACT</name>
<dbReference type="Proteomes" id="UP000483362">
    <property type="component" value="Unassembled WGS sequence"/>
</dbReference>
<dbReference type="EMBL" id="VULT01000010">
    <property type="protein sequence ID" value="MSS17626.1"/>
    <property type="molecule type" value="Genomic_DNA"/>
</dbReference>
<evidence type="ECO:0000313" key="2">
    <source>
        <dbReference type="Proteomes" id="UP000483362"/>
    </source>
</evidence>